<keyword evidence="2" id="KW-1185">Reference proteome</keyword>
<dbReference type="SUPFAM" id="SSF140453">
    <property type="entry name" value="EsxAB dimer-like"/>
    <property type="match status" value="1"/>
</dbReference>
<dbReference type="Proteomes" id="UP000292274">
    <property type="component" value="Unassembled WGS sequence"/>
</dbReference>
<proteinExistence type="predicted"/>
<organism evidence="1 2">
    <name type="scientific">Micromonospora zingiberis</name>
    <dbReference type="NCBI Taxonomy" id="2053011"/>
    <lineage>
        <taxon>Bacteria</taxon>
        <taxon>Bacillati</taxon>
        <taxon>Actinomycetota</taxon>
        <taxon>Actinomycetes</taxon>
        <taxon>Micromonosporales</taxon>
        <taxon>Micromonosporaceae</taxon>
        <taxon>Micromonospora</taxon>
    </lineage>
</organism>
<dbReference type="InterPro" id="IPR036689">
    <property type="entry name" value="ESAT-6-like_sf"/>
</dbReference>
<dbReference type="EMBL" id="SJJR01000006">
    <property type="protein sequence ID" value="TCB97474.1"/>
    <property type="molecule type" value="Genomic_DNA"/>
</dbReference>
<comment type="caution">
    <text evidence="1">The sequence shown here is derived from an EMBL/GenBank/DDBJ whole genome shotgun (WGS) entry which is preliminary data.</text>
</comment>
<evidence type="ECO:0008006" key="3">
    <source>
        <dbReference type="Google" id="ProtNLM"/>
    </source>
</evidence>
<dbReference type="OrthoDB" id="3403967at2"/>
<evidence type="ECO:0000313" key="1">
    <source>
        <dbReference type="EMBL" id="TCB97474.1"/>
    </source>
</evidence>
<accession>A0A4R0GIY0</accession>
<protein>
    <recommendedName>
        <fullName evidence="3">ESX-1 secretion-associated protein</fullName>
    </recommendedName>
</protein>
<evidence type="ECO:0000313" key="2">
    <source>
        <dbReference type="Proteomes" id="UP000292274"/>
    </source>
</evidence>
<dbReference type="AlphaFoldDB" id="A0A4R0GIY0"/>
<gene>
    <name evidence="1" type="ORF">E0H26_11140</name>
</gene>
<name>A0A4R0GIY0_9ACTN</name>
<reference evidence="1 2" key="1">
    <citation type="submission" date="2019-02" db="EMBL/GenBank/DDBJ databases">
        <title>Jishengella sp. nov., isolated from a root of Zingiber montanum.</title>
        <authorList>
            <person name="Kuncharoen N."/>
            <person name="Kudo T."/>
            <person name="Masahiro Y."/>
            <person name="Ohkuma M."/>
            <person name="Tanasupawat S."/>
        </authorList>
    </citation>
    <scope>NUCLEOTIDE SEQUENCE [LARGE SCALE GENOMIC DNA]</scope>
    <source>
        <strain evidence="1 2">PLAI 1-1</strain>
    </source>
</reference>
<sequence length="98" mass="10199">MTEQELTVQPELLHQVGRSLGDQGHRLAQGLADVPGFAPPAPGWSAGAALGALEAAVQSWSARLGAQVTQTGDAVRAAARAYESVDDRVAVRLSTLPR</sequence>
<dbReference type="RefSeq" id="WP_131303523.1">
    <property type="nucleotide sequence ID" value="NZ_SJJR01000006.1"/>
</dbReference>